<evidence type="ECO:0000313" key="1">
    <source>
        <dbReference type="EMBL" id="WNZ24154.1"/>
    </source>
</evidence>
<dbReference type="RefSeq" id="WP_316429814.1">
    <property type="nucleotide sequence ID" value="NZ_CP053586.1"/>
</dbReference>
<name>A0AA96WF95_9CYAN</name>
<accession>A0AA96WF95</accession>
<organism evidence="1">
    <name type="scientific">Leptolyngbya sp. NK1-12</name>
    <dbReference type="NCBI Taxonomy" id="2547451"/>
    <lineage>
        <taxon>Bacteria</taxon>
        <taxon>Bacillati</taxon>
        <taxon>Cyanobacteriota</taxon>
        <taxon>Cyanophyceae</taxon>
        <taxon>Leptolyngbyales</taxon>
        <taxon>Leptolyngbyaceae</taxon>
        <taxon>Leptolyngbya group</taxon>
        <taxon>Leptolyngbya</taxon>
    </lineage>
</organism>
<dbReference type="AlphaFoldDB" id="A0AA96WF95"/>
<proteinExistence type="predicted"/>
<sequence>MTWSEHFAWSEDTTLIIGLTPIGRATVQTLRLNRAGASVVKP</sequence>
<dbReference type="EMBL" id="CP053586">
    <property type="protein sequence ID" value="WNZ24154.1"/>
    <property type="molecule type" value="Genomic_DNA"/>
</dbReference>
<protein>
    <submittedName>
        <fullName evidence="1">Mitochondrial large ribosomal subunit protein uL30m</fullName>
    </submittedName>
</protein>
<reference evidence="1" key="1">
    <citation type="submission" date="2020-05" db="EMBL/GenBank/DDBJ databases">
        <authorList>
            <person name="Zhu T."/>
            <person name="Keshari N."/>
            <person name="Lu X."/>
        </authorList>
    </citation>
    <scope>NUCLEOTIDE SEQUENCE</scope>
    <source>
        <strain evidence="1">NK1-12</strain>
    </source>
</reference>
<gene>
    <name evidence="1" type="ORF">HJG54_15675</name>
</gene>